<dbReference type="InterPro" id="IPR051908">
    <property type="entry name" value="Ribosomal_N-acetyltransferase"/>
</dbReference>
<name>A0A919MR82_9ACTN</name>
<dbReference type="PANTHER" id="PTHR43441:SF6">
    <property type="entry name" value="N-ACETYLTRANSFERASE DOMAIN-CONTAINING PROTEIN"/>
    <property type="match status" value="1"/>
</dbReference>
<dbReference type="GO" id="GO:0005737">
    <property type="term" value="C:cytoplasm"/>
    <property type="evidence" value="ECO:0007669"/>
    <property type="project" value="TreeGrafter"/>
</dbReference>
<protein>
    <recommendedName>
        <fullName evidence="1">N-acetyltransferase domain-containing protein</fullName>
    </recommendedName>
</protein>
<dbReference type="PROSITE" id="PS51186">
    <property type="entry name" value="GNAT"/>
    <property type="match status" value="1"/>
</dbReference>
<comment type="caution">
    <text evidence="2">The sequence shown here is derived from an EMBL/GenBank/DDBJ whole genome shotgun (WGS) entry which is preliminary data.</text>
</comment>
<dbReference type="Proteomes" id="UP000647172">
    <property type="component" value="Unassembled WGS sequence"/>
</dbReference>
<evidence type="ECO:0000259" key="1">
    <source>
        <dbReference type="PROSITE" id="PS51186"/>
    </source>
</evidence>
<dbReference type="Pfam" id="PF13302">
    <property type="entry name" value="Acetyltransf_3"/>
    <property type="match status" value="1"/>
</dbReference>
<dbReference type="InterPro" id="IPR000182">
    <property type="entry name" value="GNAT_dom"/>
</dbReference>
<proteinExistence type="predicted"/>
<reference evidence="2" key="1">
    <citation type="submission" date="2021-01" db="EMBL/GenBank/DDBJ databases">
        <title>Whole genome shotgun sequence of Actinoplanes nipponensis NBRC 14063.</title>
        <authorList>
            <person name="Komaki H."/>
            <person name="Tamura T."/>
        </authorList>
    </citation>
    <scope>NUCLEOTIDE SEQUENCE</scope>
    <source>
        <strain evidence="2">NBRC 14063</strain>
    </source>
</reference>
<dbReference type="EMBL" id="BOMQ01000101">
    <property type="protein sequence ID" value="GIE54396.1"/>
    <property type="molecule type" value="Genomic_DNA"/>
</dbReference>
<sequence length="159" mass="17192">MMETDRLRLAPLDVPLARAVVAGDREGRAWHPEFPTEDDREACAMTLRAPDPAFGSHVVVERESGLAVGTIGCYGPPDAAGTLMIGYGLVPAARGRGYATEALRALVVHAFAQPSVREITADTLTDNVASQKVLEKAGFTHTHSTAEARWYRLNRPDKP</sequence>
<dbReference type="GO" id="GO:1990189">
    <property type="term" value="F:protein N-terminal-serine acetyltransferase activity"/>
    <property type="evidence" value="ECO:0007669"/>
    <property type="project" value="TreeGrafter"/>
</dbReference>
<dbReference type="CDD" id="cd04301">
    <property type="entry name" value="NAT_SF"/>
    <property type="match status" value="1"/>
</dbReference>
<evidence type="ECO:0000313" key="2">
    <source>
        <dbReference type="EMBL" id="GIE54396.1"/>
    </source>
</evidence>
<accession>A0A919MR82</accession>
<evidence type="ECO:0000313" key="3">
    <source>
        <dbReference type="Proteomes" id="UP000647172"/>
    </source>
</evidence>
<organism evidence="2 3">
    <name type="scientific">Actinoplanes nipponensis</name>
    <dbReference type="NCBI Taxonomy" id="135950"/>
    <lineage>
        <taxon>Bacteria</taxon>
        <taxon>Bacillati</taxon>
        <taxon>Actinomycetota</taxon>
        <taxon>Actinomycetes</taxon>
        <taxon>Micromonosporales</taxon>
        <taxon>Micromonosporaceae</taxon>
        <taxon>Actinoplanes</taxon>
    </lineage>
</organism>
<dbReference type="InterPro" id="IPR016181">
    <property type="entry name" value="Acyl_CoA_acyltransferase"/>
</dbReference>
<keyword evidence="3" id="KW-1185">Reference proteome</keyword>
<feature type="domain" description="N-acetyltransferase" evidence="1">
    <location>
        <begin position="7"/>
        <end position="156"/>
    </location>
</feature>
<dbReference type="GO" id="GO:0008999">
    <property type="term" value="F:protein-N-terminal-alanine acetyltransferase activity"/>
    <property type="evidence" value="ECO:0007669"/>
    <property type="project" value="TreeGrafter"/>
</dbReference>
<dbReference type="AlphaFoldDB" id="A0A919MR82"/>
<dbReference type="RefSeq" id="WP_203777165.1">
    <property type="nucleotide sequence ID" value="NZ_BAAAYJ010000084.1"/>
</dbReference>
<gene>
    <name evidence="2" type="ORF">Ani05nite_79300</name>
</gene>
<dbReference type="SUPFAM" id="SSF55729">
    <property type="entry name" value="Acyl-CoA N-acyltransferases (Nat)"/>
    <property type="match status" value="1"/>
</dbReference>
<dbReference type="Gene3D" id="3.40.630.30">
    <property type="match status" value="1"/>
</dbReference>
<dbReference type="PANTHER" id="PTHR43441">
    <property type="entry name" value="RIBOSOMAL-PROTEIN-SERINE ACETYLTRANSFERASE"/>
    <property type="match status" value="1"/>
</dbReference>